<proteinExistence type="predicted"/>
<dbReference type="AlphaFoldDB" id="A0A498QT97"/>
<gene>
    <name evidence="2" type="ORF">LAUMK142_02828</name>
</gene>
<accession>A0A498QT97</accession>
<organism evidence="2 3">
    <name type="scientific">Mycobacterium pseudokansasii</name>
    <dbReference type="NCBI Taxonomy" id="2341080"/>
    <lineage>
        <taxon>Bacteria</taxon>
        <taxon>Bacillati</taxon>
        <taxon>Actinomycetota</taxon>
        <taxon>Actinomycetes</taxon>
        <taxon>Mycobacteriales</taxon>
        <taxon>Mycobacteriaceae</taxon>
        <taxon>Mycobacterium</taxon>
    </lineage>
</organism>
<evidence type="ECO:0000313" key="2">
    <source>
        <dbReference type="EMBL" id="VBA50798.1"/>
    </source>
</evidence>
<evidence type="ECO:0000313" key="3">
    <source>
        <dbReference type="Proteomes" id="UP000268285"/>
    </source>
</evidence>
<protein>
    <submittedName>
        <fullName evidence="2">Uncharacterized protein</fullName>
    </submittedName>
</protein>
<keyword evidence="3" id="KW-1185">Reference proteome</keyword>
<evidence type="ECO:0000256" key="1">
    <source>
        <dbReference type="SAM" id="MobiDB-lite"/>
    </source>
</evidence>
<name>A0A498QT97_9MYCO</name>
<dbReference type="EMBL" id="UPHU01000001">
    <property type="protein sequence ID" value="VBA50798.1"/>
    <property type="molecule type" value="Genomic_DNA"/>
</dbReference>
<reference evidence="2 3" key="1">
    <citation type="submission" date="2018-09" db="EMBL/GenBank/DDBJ databases">
        <authorList>
            <person name="Tagini F."/>
        </authorList>
    </citation>
    <scope>NUCLEOTIDE SEQUENCE [LARGE SCALE GENOMIC DNA]</scope>
    <source>
        <strain evidence="2 3">MK142</strain>
    </source>
</reference>
<sequence>MVRRRLCTKPRSRAESRVSNCGKCPLNSDDCLYAPTPKGLGLDGGEHVGRGVRSTPCRCSRHPMMQRHFRQPMSDPRQVCSGGFSGADQIPDSVLGRTRNPHRHNLVQPQQPRQIRCVTRIGLPDHPPSEAARMTPRARSPAADNARRARYPRDCVSEAPASNYSTPRGVTTYGLRARNRHGNQASIRGPAQPRRKGRRRLVPRTCGFRWLVITVPDHVGHIAHPWIEVVVGVTYRHVPATKRVGHVITGRGQGIPWAPPLRWAPTVVVGVEGAGMKRNRTGLGLGGTCGQT</sequence>
<dbReference type="Proteomes" id="UP000268285">
    <property type="component" value="Unassembled WGS sequence"/>
</dbReference>
<feature type="region of interest" description="Disordered" evidence="1">
    <location>
        <begin position="125"/>
        <end position="151"/>
    </location>
</feature>